<feature type="compositionally biased region" description="Polar residues" evidence="1">
    <location>
        <begin position="64"/>
        <end position="73"/>
    </location>
</feature>
<feature type="compositionally biased region" description="Low complexity" evidence="1">
    <location>
        <begin position="688"/>
        <end position="702"/>
    </location>
</feature>
<dbReference type="OrthoDB" id="2505264at2759"/>
<dbReference type="SUPFAM" id="SSF81383">
    <property type="entry name" value="F-box domain"/>
    <property type="match status" value="1"/>
</dbReference>
<proteinExistence type="predicted"/>
<evidence type="ECO:0000313" key="3">
    <source>
        <dbReference type="Proteomes" id="UP000054564"/>
    </source>
</evidence>
<name>A0A0L0W1W8_9BASI</name>
<evidence type="ECO:0008006" key="4">
    <source>
        <dbReference type="Google" id="ProtNLM"/>
    </source>
</evidence>
<feature type="region of interest" description="Disordered" evidence="1">
    <location>
        <begin position="1"/>
        <end position="73"/>
    </location>
</feature>
<protein>
    <recommendedName>
        <fullName evidence="4">F-box domain-containing protein</fullName>
    </recommendedName>
</protein>
<reference evidence="3" key="1">
    <citation type="submission" date="2014-03" db="EMBL/GenBank/DDBJ databases">
        <title>The Genome Sequence of Puccinia striiformis f. sp. tritici PST-78.</title>
        <authorList>
            <consortium name="The Broad Institute Genome Sequencing Platform"/>
            <person name="Cuomo C."/>
            <person name="Hulbert S."/>
            <person name="Chen X."/>
            <person name="Walker B."/>
            <person name="Young S.K."/>
            <person name="Zeng Q."/>
            <person name="Gargeya S."/>
            <person name="Fitzgerald M."/>
            <person name="Haas B."/>
            <person name="Abouelleil A."/>
            <person name="Alvarado L."/>
            <person name="Arachchi H.M."/>
            <person name="Berlin A.M."/>
            <person name="Chapman S.B."/>
            <person name="Goldberg J."/>
            <person name="Griggs A."/>
            <person name="Gujja S."/>
            <person name="Hansen M."/>
            <person name="Howarth C."/>
            <person name="Imamovic A."/>
            <person name="Larimer J."/>
            <person name="McCowan C."/>
            <person name="Montmayeur A."/>
            <person name="Murphy C."/>
            <person name="Neiman D."/>
            <person name="Pearson M."/>
            <person name="Priest M."/>
            <person name="Roberts A."/>
            <person name="Saif S."/>
            <person name="Shea T."/>
            <person name="Sisk P."/>
            <person name="Sykes S."/>
            <person name="Wortman J."/>
            <person name="Nusbaum C."/>
            <person name="Birren B."/>
        </authorList>
    </citation>
    <scope>NUCLEOTIDE SEQUENCE [LARGE SCALE GENOMIC DNA]</scope>
    <source>
        <strain evidence="3">race PST-78</strain>
    </source>
</reference>
<feature type="compositionally biased region" description="Acidic residues" evidence="1">
    <location>
        <begin position="726"/>
        <end position="754"/>
    </location>
</feature>
<dbReference type="AlphaFoldDB" id="A0A0L0W1W8"/>
<dbReference type="InterPro" id="IPR036047">
    <property type="entry name" value="F-box-like_dom_sf"/>
</dbReference>
<feature type="region of interest" description="Disordered" evidence="1">
    <location>
        <begin position="670"/>
        <end position="853"/>
    </location>
</feature>
<feature type="compositionally biased region" description="Polar residues" evidence="1">
    <location>
        <begin position="713"/>
        <end position="724"/>
    </location>
</feature>
<accession>A0A0L0W1W8</accession>
<dbReference type="Gene3D" id="3.80.10.10">
    <property type="entry name" value="Ribonuclease Inhibitor"/>
    <property type="match status" value="1"/>
</dbReference>
<dbReference type="GO" id="GO:0019005">
    <property type="term" value="C:SCF ubiquitin ligase complex"/>
    <property type="evidence" value="ECO:0007669"/>
    <property type="project" value="TreeGrafter"/>
</dbReference>
<evidence type="ECO:0000313" key="2">
    <source>
        <dbReference type="EMBL" id="KNF05494.1"/>
    </source>
</evidence>
<evidence type="ECO:0000256" key="1">
    <source>
        <dbReference type="SAM" id="MobiDB-lite"/>
    </source>
</evidence>
<keyword evidence="3" id="KW-1185">Reference proteome</keyword>
<dbReference type="PANTHER" id="PTHR13318:SF190">
    <property type="entry name" value="PARTNER OF PAIRED, ISOFORM B"/>
    <property type="match status" value="1"/>
</dbReference>
<feature type="compositionally biased region" description="Acidic residues" evidence="1">
    <location>
        <begin position="801"/>
        <end position="824"/>
    </location>
</feature>
<sequence length="853" mass="97821">MEVGLAAPLRANSSSRKRSAEPTTGSSPPDSESSDSRHKRAASEPLQHPTNKRLTPSPPLPIMNPNTIVGQSPAQSNDLKCSGCLPLDLMIYIASFAGESELIRLSCCSKSLRHGLIRSRFLWTRQLTLNVARTDLADQIRTLYLERIQFIEPAAISTPSLTQLSNTTTTTTGKWLTEMNKSRDLMLKSLRIRLHAPLITLDTIQNKLVIKPDEAYWNTQAITLNFKLIKELMNKPLYQTPSPQPDQNACLSDRLLLLDIRLDGQFDQTLNAAHEAWALSQTPWAKTLKEYRLSVGCGQVRIPSFTLVALSAWMPNLTSFEVRMGTQFINDPNVRRQQQRQQRFVLGGNEFTEITPALKTAQSIPCNLEHLHLEGLAFTPNSFFLPHFFPKLKFIFLRSIIWGRMIYELIRRSPSLEILKIIDLCFDQELEEDLPSDWNFNYWEDEMSEVGSEEEEGMTIKVPPITCCELKELELIGEGTPHIWSVLGESIQNPIIKMPKLIKLVCESLDLEEEEQALIDLPDLAPNLRHLSVRNCILRDEVDLYHCIRCLPDLELLDCRLTENISSNLINALALSVPNIRHLDVRGCPYVHVTSVARLAETIRDSSDSERRIEFIGVDKPIEPNFEIDNAQEDSIKWEIWQLWQAWNWLDFTHTLLDQFEFNLKNRGRKDKMKVPNSPPDPTPLNNTQTSTQESLQQTSSSNHNGPRIRLTCRSQPHSQQRAGDSQEDDDDDDDDDDNEDDDEDDEDDDLDQDLDQRGHLDEDDQDDEDDDDDDDDNEDDDEDDEDDDLDQDLDQRGHLDEDDQDDEDDDDDDDEVDEEQEFDENNKTDNNRHLIPQQQPTDPFYNRQDKLT</sequence>
<dbReference type="GO" id="GO:0031146">
    <property type="term" value="P:SCF-dependent proteasomal ubiquitin-dependent protein catabolic process"/>
    <property type="evidence" value="ECO:0007669"/>
    <property type="project" value="TreeGrafter"/>
</dbReference>
<gene>
    <name evidence="2" type="ORF">PSTG_01305</name>
</gene>
<feature type="compositionally biased region" description="Acidic residues" evidence="1">
    <location>
        <begin position="762"/>
        <end position="793"/>
    </location>
</feature>
<dbReference type="Proteomes" id="UP000054564">
    <property type="component" value="Unassembled WGS sequence"/>
</dbReference>
<dbReference type="PANTHER" id="PTHR13318">
    <property type="entry name" value="PARTNER OF PAIRED, ISOFORM B-RELATED"/>
    <property type="match status" value="1"/>
</dbReference>
<comment type="caution">
    <text evidence="2">The sequence shown here is derived from an EMBL/GenBank/DDBJ whole genome shotgun (WGS) entry which is preliminary data.</text>
</comment>
<dbReference type="InterPro" id="IPR032675">
    <property type="entry name" value="LRR_dom_sf"/>
</dbReference>
<dbReference type="STRING" id="1165861.A0A0L0W1W8"/>
<dbReference type="SUPFAM" id="SSF52047">
    <property type="entry name" value="RNI-like"/>
    <property type="match status" value="1"/>
</dbReference>
<organism evidence="2 3">
    <name type="scientific">Puccinia striiformis f. sp. tritici PST-78</name>
    <dbReference type="NCBI Taxonomy" id="1165861"/>
    <lineage>
        <taxon>Eukaryota</taxon>
        <taxon>Fungi</taxon>
        <taxon>Dikarya</taxon>
        <taxon>Basidiomycota</taxon>
        <taxon>Pucciniomycotina</taxon>
        <taxon>Pucciniomycetes</taxon>
        <taxon>Pucciniales</taxon>
        <taxon>Pucciniaceae</taxon>
        <taxon>Puccinia</taxon>
    </lineage>
</organism>
<dbReference type="EMBL" id="AJIL01000007">
    <property type="protein sequence ID" value="KNF05494.1"/>
    <property type="molecule type" value="Genomic_DNA"/>
</dbReference>